<dbReference type="EMBL" id="KZ821218">
    <property type="protein sequence ID" value="PYH49604.1"/>
    <property type="molecule type" value="Genomic_DNA"/>
</dbReference>
<evidence type="ECO:0000313" key="2">
    <source>
        <dbReference type="Proteomes" id="UP000248349"/>
    </source>
</evidence>
<gene>
    <name evidence="1" type="ORF">BP01DRAFT_361651</name>
</gene>
<proteinExistence type="predicted"/>
<accession>A0A318ZSI4</accession>
<dbReference type="Proteomes" id="UP000248349">
    <property type="component" value="Unassembled WGS sequence"/>
</dbReference>
<evidence type="ECO:0000313" key="1">
    <source>
        <dbReference type="EMBL" id="PYH49604.1"/>
    </source>
</evidence>
<dbReference type="GeneID" id="37077416"/>
<dbReference type="AlphaFoldDB" id="A0A318ZSI4"/>
<protein>
    <submittedName>
        <fullName evidence="1">Uncharacterized protein</fullName>
    </submittedName>
</protein>
<reference evidence="1 2" key="1">
    <citation type="submission" date="2016-12" db="EMBL/GenBank/DDBJ databases">
        <title>The genomes of Aspergillus section Nigri reveals drivers in fungal speciation.</title>
        <authorList>
            <consortium name="DOE Joint Genome Institute"/>
            <person name="Vesth T.C."/>
            <person name="Nybo J."/>
            <person name="Theobald S."/>
            <person name="Brandl J."/>
            <person name="Frisvad J.C."/>
            <person name="Nielsen K.F."/>
            <person name="Lyhne E.K."/>
            <person name="Kogle M.E."/>
            <person name="Kuo A."/>
            <person name="Riley R."/>
            <person name="Clum A."/>
            <person name="Nolan M."/>
            <person name="Lipzen A."/>
            <person name="Salamov A."/>
            <person name="Henrissat B."/>
            <person name="Wiebenga A."/>
            <person name="De Vries R.P."/>
            <person name="Grigoriev I.V."/>
            <person name="Mortensen U.H."/>
            <person name="Andersen M.R."/>
            <person name="Baker S.E."/>
        </authorList>
    </citation>
    <scope>NUCLEOTIDE SEQUENCE [LARGE SCALE GENOMIC DNA]</scope>
    <source>
        <strain evidence="1 2">JOP 1030-1</strain>
    </source>
</reference>
<sequence length="235" mass="25983">MTRTSHKSILKIPTIITTTSTSTTPTTPTKPLPRVRFSPTARLIYIPRHHDGIPFLRRLPRSLKRRRRHPHHSGNCCSLPPAPVSRRRKLGSGLWNLCCSFCYKGRSGGLQSVITDTDTSISSGSSGSRSNRSTNIALKDAAMAVTTATTTTTPLTGGELGACLSRSSSSSSKYSLESVTLFLLDDSDDADDDAPCLEGGDELQRIQWPLRRMASCWELRERMLSCIEEEDEEEW</sequence>
<organism evidence="1 2">
    <name type="scientific">Aspergillus saccharolyticus JOP 1030-1</name>
    <dbReference type="NCBI Taxonomy" id="1450539"/>
    <lineage>
        <taxon>Eukaryota</taxon>
        <taxon>Fungi</taxon>
        <taxon>Dikarya</taxon>
        <taxon>Ascomycota</taxon>
        <taxon>Pezizomycotina</taxon>
        <taxon>Eurotiomycetes</taxon>
        <taxon>Eurotiomycetidae</taxon>
        <taxon>Eurotiales</taxon>
        <taxon>Aspergillaceae</taxon>
        <taxon>Aspergillus</taxon>
        <taxon>Aspergillus subgen. Circumdati</taxon>
    </lineage>
</organism>
<keyword evidence="2" id="KW-1185">Reference proteome</keyword>
<name>A0A318ZSI4_9EURO</name>
<dbReference type="RefSeq" id="XP_025435586.1">
    <property type="nucleotide sequence ID" value="XM_025576188.1"/>
</dbReference>